<feature type="compositionally biased region" description="Polar residues" evidence="2">
    <location>
        <begin position="398"/>
        <end position="409"/>
    </location>
</feature>
<feature type="domain" description="RGS" evidence="3">
    <location>
        <begin position="478"/>
        <end position="538"/>
    </location>
</feature>
<feature type="coiled-coil region" evidence="1">
    <location>
        <begin position="24"/>
        <end position="51"/>
    </location>
</feature>
<keyword evidence="1" id="KW-0175">Coiled coil</keyword>
<evidence type="ECO:0000313" key="5">
    <source>
        <dbReference type="Proteomes" id="UP001150062"/>
    </source>
</evidence>
<feature type="compositionally biased region" description="Basic residues" evidence="2">
    <location>
        <begin position="1"/>
        <end position="14"/>
    </location>
</feature>
<gene>
    <name evidence="4" type="ORF">M0813_26024</name>
</gene>
<feature type="compositionally biased region" description="Polar residues" evidence="2">
    <location>
        <begin position="368"/>
        <end position="377"/>
    </location>
</feature>
<proteinExistence type="predicted"/>
<evidence type="ECO:0000259" key="3">
    <source>
        <dbReference type="PROSITE" id="PS50132"/>
    </source>
</evidence>
<keyword evidence="5" id="KW-1185">Reference proteome</keyword>
<feature type="compositionally biased region" description="Basic and acidic residues" evidence="2">
    <location>
        <begin position="348"/>
        <end position="364"/>
    </location>
</feature>
<feature type="region of interest" description="Disordered" evidence="2">
    <location>
        <begin position="271"/>
        <end position="427"/>
    </location>
</feature>
<comment type="caution">
    <text evidence="4">The sequence shown here is derived from an EMBL/GenBank/DDBJ whole genome shotgun (WGS) entry which is preliminary data.</text>
</comment>
<feature type="coiled-coil region" evidence="1">
    <location>
        <begin position="78"/>
        <end position="258"/>
    </location>
</feature>
<dbReference type="SUPFAM" id="SSF48097">
    <property type="entry name" value="Regulator of G-protein signaling, RGS"/>
    <property type="match status" value="1"/>
</dbReference>
<dbReference type="InterPro" id="IPR036305">
    <property type="entry name" value="RGS_sf"/>
</dbReference>
<dbReference type="Gene3D" id="1.10.167.10">
    <property type="entry name" value="Regulator of G-protein Signalling 4, domain 2"/>
    <property type="match status" value="1"/>
</dbReference>
<dbReference type="InterPro" id="IPR016137">
    <property type="entry name" value="RGS"/>
</dbReference>
<name>A0ABQ8Y1R8_9EUKA</name>
<feature type="region of interest" description="Disordered" evidence="2">
    <location>
        <begin position="1"/>
        <end position="22"/>
    </location>
</feature>
<reference evidence="4" key="1">
    <citation type="submission" date="2022-08" db="EMBL/GenBank/DDBJ databases">
        <title>Novel sulfate-reducing endosymbionts in the free-living metamonad Anaeramoeba.</title>
        <authorList>
            <person name="Jerlstrom-Hultqvist J."/>
            <person name="Cepicka I."/>
            <person name="Gallot-Lavallee L."/>
            <person name="Salas-Leiva D."/>
            <person name="Curtis B.A."/>
            <person name="Zahonova K."/>
            <person name="Pipaliya S."/>
            <person name="Dacks J."/>
            <person name="Roger A.J."/>
        </authorList>
    </citation>
    <scope>NUCLEOTIDE SEQUENCE</scope>
    <source>
        <strain evidence="4">Schooner1</strain>
    </source>
</reference>
<organism evidence="4 5">
    <name type="scientific">Anaeramoeba flamelloides</name>
    <dbReference type="NCBI Taxonomy" id="1746091"/>
    <lineage>
        <taxon>Eukaryota</taxon>
        <taxon>Metamonada</taxon>
        <taxon>Anaeramoebidae</taxon>
        <taxon>Anaeramoeba</taxon>
    </lineage>
</organism>
<dbReference type="PROSITE" id="PS50132">
    <property type="entry name" value="RGS"/>
    <property type="match status" value="1"/>
</dbReference>
<feature type="compositionally biased region" description="Basic and acidic residues" evidence="2">
    <location>
        <begin position="309"/>
        <end position="341"/>
    </location>
</feature>
<evidence type="ECO:0000313" key="4">
    <source>
        <dbReference type="EMBL" id="KAJ6238796.1"/>
    </source>
</evidence>
<sequence length="566" mass="66076">MWKRKNKNKHLNKKTNKEIEKEKEARAERFLNSLEAKIQQLEFKLNTLKNENDLQQTGILSKKIKEAEERIVPHTKEKIELEKGLEDVKQKAKMEEIQKQNFLHKKNQLIELHKSKISSLEQKIQNFKTGGEIESVIVLLEKKNKKLTERIRKTNEIKNQRKSLKKELKQLKLEEETGSWKNNLTESELLKIEQQGYVVQQLTCQLEKQEKRLKKIQFQKRINSDNSATDFVRIKQKLKENNNKILIATNDNKALQKEILETKELLGEEANTNSIECQTEDSLTDSESSQINSSSSKNICSSSLIKQTLNEEKLRNKNQKEIQNEKEKEKENSNQNKKTENENENENQNEKKKENKNNNEKETKVQPLLSSPKTSNPLKEPTLDSFKEEKSIHRKKNNPISVKTVTTEHTSPKKSMGLTKQLQSVPQNSQTSVSYGLLNLPSSNHQPKITENATKMSNSLPSLPFQSKKKKKDITIDSLQTLLSIPIGIDYFKEYLDTCLCQENIMFWVEVKSMKQNSKTQKVNPFFLFRKLLFELFLDFTISKKFDKKIFKCIFKTVSKLLFKSF</sequence>
<protein>
    <submittedName>
        <fullName evidence="4">Regulator of g protein signaling-related</fullName>
    </submittedName>
</protein>
<dbReference type="Proteomes" id="UP001150062">
    <property type="component" value="Unassembled WGS sequence"/>
</dbReference>
<evidence type="ECO:0000256" key="2">
    <source>
        <dbReference type="SAM" id="MobiDB-lite"/>
    </source>
</evidence>
<evidence type="ECO:0000256" key="1">
    <source>
        <dbReference type="SAM" id="Coils"/>
    </source>
</evidence>
<feature type="compositionally biased region" description="Polar residues" evidence="2">
    <location>
        <begin position="418"/>
        <end position="427"/>
    </location>
</feature>
<accession>A0ABQ8Y1R8</accession>
<feature type="compositionally biased region" description="Basic and acidic residues" evidence="2">
    <location>
        <begin position="381"/>
        <end position="391"/>
    </location>
</feature>
<feature type="compositionally biased region" description="Low complexity" evidence="2">
    <location>
        <begin position="286"/>
        <end position="303"/>
    </location>
</feature>
<dbReference type="InterPro" id="IPR044926">
    <property type="entry name" value="RGS_subdomain_2"/>
</dbReference>
<dbReference type="EMBL" id="JAOAOG010000232">
    <property type="protein sequence ID" value="KAJ6238796.1"/>
    <property type="molecule type" value="Genomic_DNA"/>
</dbReference>